<keyword evidence="2 6" id="KW-0805">Transcription regulation</keyword>
<name>A0ABX7M504_9RHOO</name>
<evidence type="ECO:0000256" key="3">
    <source>
        <dbReference type="ARBA" id="ARBA00023082"/>
    </source>
</evidence>
<dbReference type="PROSITE" id="PS01063">
    <property type="entry name" value="SIGMA70_ECF"/>
    <property type="match status" value="1"/>
</dbReference>
<evidence type="ECO:0000259" key="8">
    <source>
        <dbReference type="Pfam" id="PF08281"/>
    </source>
</evidence>
<dbReference type="PANTHER" id="PTHR43133:SF62">
    <property type="entry name" value="RNA POLYMERASE SIGMA FACTOR SIGZ"/>
    <property type="match status" value="1"/>
</dbReference>
<dbReference type="InterPro" id="IPR013249">
    <property type="entry name" value="RNA_pol_sigma70_r4_t2"/>
</dbReference>
<dbReference type="Pfam" id="PF04542">
    <property type="entry name" value="Sigma70_r2"/>
    <property type="match status" value="1"/>
</dbReference>
<keyword evidence="5 6" id="KW-0804">Transcription</keyword>
<accession>A0ABX7M504</accession>
<feature type="domain" description="RNA polymerase sigma factor 70 region 4 type 2" evidence="8">
    <location>
        <begin position="97"/>
        <end position="149"/>
    </location>
</feature>
<dbReference type="PANTHER" id="PTHR43133">
    <property type="entry name" value="RNA POLYMERASE ECF-TYPE SIGMA FACTO"/>
    <property type="match status" value="1"/>
</dbReference>
<dbReference type="EMBL" id="CP071060">
    <property type="protein sequence ID" value="QSI75535.1"/>
    <property type="molecule type" value="Genomic_DNA"/>
</dbReference>
<dbReference type="SUPFAM" id="SSF88659">
    <property type="entry name" value="Sigma3 and sigma4 domains of RNA polymerase sigma factors"/>
    <property type="match status" value="1"/>
</dbReference>
<dbReference type="InterPro" id="IPR039425">
    <property type="entry name" value="RNA_pol_sigma-70-like"/>
</dbReference>
<dbReference type="InterPro" id="IPR000838">
    <property type="entry name" value="RNA_pol_sigma70_ECF_CS"/>
</dbReference>
<dbReference type="InterPro" id="IPR014284">
    <property type="entry name" value="RNA_pol_sigma-70_dom"/>
</dbReference>
<comment type="similarity">
    <text evidence="1 6">Belongs to the sigma-70 factor family. ECF subfamily.</text>
</comment>
<proteinExistence type="inferred from homology"/>
<keyword evidence="4 6" id="KW-0238">DNA-binding</keyword>
<dbReference type="RefSeq" id="WP_206253179.1">
    <property type="nucleotide sequence ID" value="NZ_CP071060.1"/>
</dbReference>
<evidence type="ECO:0000256" key="5">
    <source>
        <dbReference type="ARBA" id="ARBA00023163"/>
    </source>
</evidence>
<evidence type="ECO:0000256" key="1">
    <source>
        <dbReference type="ARBA" id="ARBA00010641"/>
    </source>
</evidence>
<keyword evidence="3 6" id="KW-0731">Sigma factor</keyword>
<keyword evidence="10" id="KW-1185">Reference proteome</keyword>
<evidence type="ECO:0000256" key="6">
    <source>
        <dbReference type="RuleBase" id="RU000716"/>
    </source>
</evidence>
<dbReference type="SUPFAM" id="SSF88946">
    <property type="entry name" value="Sigma2 domain of RNA polymerase sigma factors"/>
    <property type="match status" value="1"/>
</dbReference>
<dbReference type="Pfam" id="PF08281">
    <property type="entry name" value="Sigma70_r4_2"/>
    <property type="match status" value="1"/>
</dbReference>
<gene>
    <name evidence="9" type="ORF">JY500_13630</name>
</gene>
<dbReference type="Gene3D" id="1.10.1740.10">
    <property type="match status" value="1"/>
</dbReference>
<organism evidence="9 10">
    <name type="scientific">Niveibacterium microcysteis</name>
    <dbReference type="NCBI Taxonomy" id="2811415"/>
    <lineage>
        <taxon>Bacteria</taxon>
        <taxon>Pseudomonadati</taxon>
        <taxon>Pseudomonadota</taxon>
        <taxon>Betaproteobacteria</taxon>
        <taxon>Rhodocyclales</taxon>
        <taxon>Rhodocyclaceae</taxon>
        <taxon>Niveibacterium</taxon>
    </lineage>
</organism>
<dbReference type="InterPro" id="IPR013324">
    <property type="entry name" value="RNA_pol_sigma_r3/r4-like"/>
</dbReference>
<evidence type="ECO:0000259" key="7">
    <source>
        <dbReference type="Pfam" id="PF04542"/>
    </source>
</evidence>
<dbReference type="InterPro" id="IPR007627">
    <property type="entry name" value="RNA_pol_sigma70_r2"/>
</dbReference>
<reference evidence="9 10" key="1">
    <citation type="submission" date="2021-02" db="EMBL/GenBank/DDBJ databases">
        <title>Niveibacterium changnyeongensis HC41.</title>
        <authorList>
            <person name="Kang M."/>
        </authorList>
    </citation>
    <scope>NUCLEOTIDE SEQUENCE [LARGE SCALE GENOMIC DNA]</scope>
    <source>
        <strain evidence="9 10">HC41</strain>
    </source>
</reference>
<evidence type="ECO:0000256" key="2">
    <source>
        <dbReference type="ARBA" id="ARBA00023015"/>
    </source>
</evidence>
<feature type="domain" description="RNA polymerase sigma-70 region 2" evidence="7">
    <location>
        <begin position="7"/>
        <end position="72"/>
    </location>
</feature>
<evidence type="ECO:0000313" key="10">
    <source>
        <dbReference type="Proteomes" id="UP000663570"/>
    </source>
</evidence>
<dbReference type="Gene3D" id="1.10.10.10">
    <property type="entry name" value="Winged helix-like DNA-binding domain superfamily/Winged helix DNA-binding domain"/>
    <property type="match status" value="1"/>
</dbReference>
<evidence type="ECO:0000313" key="9">
    <source>
        <dbReference type="EMBL" id="QSI75535.1"/>
    </source>
</evidence>
<evidence type="ECO:0000256" key="4">
    <source>
        <dbReference type="ARBA" id="ARBA00023125"/>
    </source>
</evidence>
<protein>
    <recommendedName>
        <fullName evidence="6">RNA polymerase sigma factor</fullName>
    </recommendedName>
</protein>
<sequence length="174" mass="19621">MQTLTELWHAHERELRGWLLHHSGDPALADDLLQDVFLRAMRHRGEIETLRNGRAWLFEVTRNRLTDHFRRAHAALPLPEDLPASDAAPAPVDSLARCLPRVLAELSADDRDAIERCDLAGVSQQAYADELGISLAAAKSRVQRARKRLRARLATACQVRFDEAGRVCCFVPRD</sequence>
<dbReference type="InterPro" id="IPR013325">
    <property type="entry name" value="RNA_pol_sigma_r2"/>
</dbReference>
<dbReference type="Proteomes" id="UP000663570">
    <property type="component" value="Chromosome"/>
</dbReference>
<dbReference type="InterPro" id="IPR036388">
    <property type="entry name" value="WH-like_DNA-bd_sf"/>
</dbReference>
<dbReference type="NCBIfam" id="TIGR02937">
    <property type="entry name" value="sigma70-ECF"/>
    <property type="match status" value="1"/>
</dbReference>